<feature type="transmembrane region" description="Helical" evidence="1">
    <location>
        <begin position="29"/>
        <end position="51"/>
    </location>
</feature>
<feature type="transmembrane region" description="Helical" evidence="1">
    <location>
        <begin position="378"/>
        <end position="398"/>
    </location>
</feature>
<dbReference type="GO" id="GO:0016020">
    <property type="term" value="C:membrane"/>
    <property type="evidence" value="ECO:0007669"/>
    <property type="project" value="InterPro"/>
</dbReference>
<dbReference type="Pfam" id="PF05975">
    <property type="entry name" value="EcsB"/>
    <property type="match status" value="1"/>
</dbReference>
<dbReference type="RefSeq" id="WP_161407629.1">
    <property type="nucleotide sequence ID" value="NZ_WTUZ01000019.1"/>
</dbReference>
<keyword evidence="3" id="KW-1185">Reference proteome</keyword>
<gene>
    <name evidence="2" type="ORF">GQF01_15195</name>
</gene>
<feature type="transmembrane region" description="Helical" evidence="1">
    <location>
        <begin position="178"/>
        <end position="195"/>
    </location>
</feature>
<sequence length="410" mass="47825">MKAMDMDTRALWQKRFEHYMKESMGYLQYAARSNFFGFLLFLVILSSYYYAKILQRLPTDYPYLWIVLLLLVPLLSSSPIRTLARSADRMFLLRIEHQMGPYFRGGFKYSLVLQAFWTFLGWVVLWPLYHHCLGHDEQHFLWMLALLLLMKVANLLASWQESRFTHERARKASISFRWIATAAVISLQFLTSVLWASGAALVLTLAWLTAAHYVSKYYIGWDYLIAKERQHQARLYGFFNWFVDVPQLGTRIARRSWISGVTRFIPFKQDGTYLYIYMKTFLRTELFAIVMRISLLGTLAIAVSSSSTARLLIFFIALIISMVQLTPLERSHRYTFWLEMYPLNRQLKAGSLAFIIWSALLLELCMLSVPLLIRSSPIYLLVPLIGFLFISLGCGVLLRRKFAKNALLET</sequence>
<dbReference type="PIRSF" id="PIRSF037259">
    <property type="entry name" value="EcsB_ABC"/>
    <property type="match status" value="1"/>
</dbReference>
<feature type="transmembrane region" description="Helical" evidence="1">
    <location>
        <begin position="105"/>
        <end position="128"/>
    </location>
</feature>
<proteinExistence type="predicted"/>
<dbReference type="EMBL" id="WTUZ01000019">
    <property type="protein sequence ID" value="MZQ83459.1"/>
    <property type="molecule type" value="Genomic_DNA"/>
</dbReference>
<evidence type="ECO:0000313" key="3">
    <source>
        <dbReference type="Proteomes" id="UP000481087"/>
    </source>
</evidence>
<feature type="transmembrane region" description="Helical" evidence="1">
    <location>
        <begin position="309"/>
        <end position="328"/>
    </location>
</feature>
<feature type="transmembrane region" description="Helical" evidence="1">
    <location>
        <begin position="286"/>
        <end position="303"/>
    </location>
</feature>
<name>A0A6L8V2G7_9BACL</name>
<feature type="transmembrane region" description="Helical" evidence="1">
    <location>
        <begin position="63"/>
        <end position="84"/>
    </location>
</feature>
<keyword evidence="1" id="KW-0812">Transmembrane</keyword>
<accession>A0A6L8V2G7</accession>
<evidence type="ECO:0000256" key="1">
    <source>
        <dbReference type="SAM" id="Phobius"/>
    </source>
</evidence>
<keyword evidence="1" id="KW-1133">Transmembrane helix</keyword>
<dbReference type="AlphaFoldDB" id="A0A6L8V2G7"/>
<organism evidence="2 3">
    <name type="scientific">Paenibacillus silvestris</name>
    <dbReference type="NCBI Taxonomy" id="2606219"/>
    <lineage>
        <taxon>Bacteria</taxon>
        <taxon>Bacillati</taxon>
        <taxon>Bacillota</taxon>
        <taxon>Bacilli</taxon>
        <taxon>Bacillales</taxon>
        <taxon>Paenibacillaceae</taxon>
        <taxon>Paenibacillus</taxon>
    </lineage>
</organism>
<protein>
    <submittedName>
        <fullName evidence="2">ABC transporter</fullName>
    </submittedName>
</protein>
<feature type="transmembrane region" description="Helical" evidence="1">
    <location>
        <begin position="140"/>
        <end position="157"/>
    </location>
</feature>
<reference evidence="2 3" key="1">
    <citation type="submission" date="2019-12" db="EMBL/GenBank/DDBJ databases">
        <title>Paenibacillus sp. nov. sp. isolated from soil.</title>
        <authorList>
            <person name="Kim J."/>
            <person name="Jeong S.E."/>
            <person name="Jung H.S."/>
            <person name="Jeon C.O."/>
        </authorList>
    </citation>
    <scope>NUCLEOTIDE SEQUENCE [LARGE SCALE GENOMIC DNA]</scope>
    <source>
        <strain evidence="2 3">5J-6</strain>
    </source>
</reference>
<evidence type="ECO:0000313" key="2">
    <source>
        <dbReference type="EMBL" id="MZQ83459.1"/>
    </source>
</evidence>
<comment type="caution">
    <text evidence="2">The sequence shown here is derived from an EMBL/GenBank/DDBJ whole genome shotgun (WGS) entry which is preliminary data.</text>
</comment>
<dbReference type="InterPro" id="IPR010288">
    <property type="entry name" value="EcsB_ABC"/>
</dbReference>
<dbReference type="Proteomes" id="UP000481087">
    <property type="component" value="Unassembled WGS sequence"/>
</dbReference>
<feature type="transmembrane region" description="Helical" evidence="1">
    <location>
        <begin position="349"/>
        <end position="372"/>
    </location>
</feature>
<keyword evidence="1" id="KW-0472">Membrane</keyword>
<feature type="transmembrane region" description="Helical" evidence="1">
    <location>
        <begin position="201"/>
        <end position="219"/>
    </location>
</feature>